<name>A0A918E986_9ACTN</name>
<dbReference type="Proteomes" id="UP000660745">
    <property type="component" value="Unassembled WGS sequence"/>
</dbReference>
<comment type="caution">
    <text evidence="1">The sequence shown here is derived from an EMBL/GenBank/DDBJ whole genome shotgun (WGS) entry which is preliminary data.</text>
</comment>
<sequence length="111" mass="12023">MINVALDVLVKKSCELPVCTTCATYSTALDITDAAYALAGESCPVDTDDLAVISPYVTRTIRRFSSWVVDLTPPAQAPATRWDLDTRPVPRGLSRTPAQVMLIRESAPASR</sequence>
<gene>
    <name evidence="1" type="ORF">GCM10012278_70670</name>
</gene>
<dbReference type="AlphaFoldDB" id="A0A918E986"/>
<reference evidence="1" key="1">
    <citation type="journal article" date="2014" name="Int. J. Syst. Evol. Microbiol.">
        <title>Complete genome sequence of Corynebacterium casei LMG S-19264T (=DSM 44701T), isolated from a smear-ripened cheese.</title>
        <authorList>
            <consortium name="US DOE Joint Genome Institute (JGI-PGF)"/>
            <person name="Walter F."/>
            <person name="Albersmeier A."/>
            <person name="Kalinowski J."/>
            <person name="Ruckert C."/>
        </authorList>
    </citation>
    <scope>NUCLEOTIDE SEQUENCE</scope>
    <source>
        <strain evidence="1">CGMCC 4.7430</strain>
    </source>
</reference>
<evidence type="ECO:0000313" key="2">
    <source>
        <dbReference type="Proteomes" id="UP000660745"/>
    </source>
</evidence>
<reference evidence="1" key="2">
    <citation type="submission" date="2020-09" db="EMBL/GenBank/DDBJ databases">
        <authorList>
            <person name="Sun Q."/>
            <person name="Zhou Y."/>
        </authorList>
    </citation>
    <scope>NUCLEOTIDE SEQUENCE</scope>
    <source>
        <strain evidence="1">CGMCC 4.7430</strain>
    </source>
</reference>
<dbReference type="EMBL" id="BMNK01000016">
    <property type="protein sequence ID" value="GGP14523.1"/>
    <property type="molecule type" value="Genomic_DNA"/>
</dbReference>
<evidence type="ECO:0000313" key="1">
    <source>
        <dbReference type="EMBL" id="GGP14523.1"/>
    </source>
</evidence>
<organism evidence="1 2">
    <name type="scientific">Nonomuraea glycinis</name>
    <dbReference type="NCBI Taxonomy" id="2047744"/>
    <lineage>
        <taxon>Bacteria</taxon>
        <taxon>Bacillati</taxon>
        <taxon>Actinomycetota</taxon>
        <taxon>Actinomycetes</taxon>
        <taxon>Streptosporangiales</taxon>
        <taxon>Streptosporangiaceae</taxon>
        <taxon>Nonomuraea</taxon>
    </lineage>
</organism>
<proteinExistence type="predicted"/>
<dbReference type="RefSeq" id="WP_189143073.1">
    <property type="nucleotide sequence ID" value="NZ_BMNK01000016.1"/>
</dbReference>
<keyword evidence="2" id="KW-1185">Reference proteome</keyword>
<evidence type="ECO:0008006" key="3">
    <source>
        <dbReference type="Google" id="ProtNLM"/>
    </source>
</evidence>
<accession>A0A918E986</accession>
<protein>
    <recommendedName>
        <fullName evidence="3">Tn3 transposase DDE domain-containing protein</fullName>
    </recommendedName>
</protein>